<evidence type="ECO:0000256" key="11">
    <source>
        <dbReference type="SAM" id="MobiDB-lite"/>
    </source>
</evidence>
<dbReference type="InterPro" id="IPR013106">
    <property type="entry name" value="Ig_V-set"/>
</dbReference>
<feature type="signal peptide" evidence="13">
    <location>
        <begin position="1"/>
        <end position="23"/>
    </location>
</feature>
<dbReference type="PANTHER" id="PTHR25466:SF14">
    <property type="entry name" value="BUTYROPHILIN SUBFAMILY 2 MEMBER A2-LIKE-RELATED"/>
    <property type="match status" value="1"/>
</dbReference>
<dbReference type="GO" id="GO:0031295">
    <property type="term" value="P:T cell costimulation"/>
    <property type="evidence" value="ECO:0007669"/>
    <property type="project" value="TreeGrafter"/>
</dbReference>
<dbReference type="SMART" id="SM00409">
    <property type="entry name" value="IG"/>
    <property type="match status" value="2"/>
</dbReference>
<dbReference type="InterPro" id="IPR007110">
    <property type="entry name" value="Ig-like_dom"/>
</dbReference>
<dbReference type="PANTHER" id="PTHR25466">
    <property type="entry name" value="T-LYMPHOCYTE ACTIVATION ANTIGEN"/>
    <property type="match status" value="1"/>
</dbReference>
<keyword evidence="6 12" id="KW-0472">Membrane</keyword>
<keyword evidence="9" id="KW-0325">Glycoprotein</keyword>
<organism evidence="15 16">
    <name type="scientific">Salmo salar</name>
    <name type="common">Atlantic salmon</name>
    <dbReference type="NCBI Taxonomy" id="8030"/>
    <lineage>
        <taxon>Eukaryota</taxon>
        <taxon>Metazoa</taxon>
        <taxon>Chordata</taxon>
        <taxon>Craniata</taxon>
        <taxon>Vertebrata</taxon>
        <taxon>Euteleostomi</taxon>
        <taxon>Actinopterygii</taxon>
        <taxon>Neopterygii</taxon>
        <taxon>Teleostei</taxon>
        <taxon>Protacanthopterygii</taxon>
        <taxon>Salmoniformes</taxon>
        <taxon>Salmonidae</taxon>
        <taxon>Salmoninae</taxon>
        <taxon>Salmo</taxon>
    </lineage>
</organism>
<feature type="compositionally biased region" description="Polar residues" evidence="11">
    <location>
        <begin position="409"/>
        <end position="420"/>
    </location>
</feature>
<dbReference type="GO" id="GO:0071222">
    <property type="term" value="P:cellular response to lipopolysaccharide"/>
    <property type="evidence" value="ECO:0007669"/>
    <property type="project" value="TreeGrafter"/>
</dbReference>
<comment type="subcellular location">
    <subcellularLocation>
        <location evidence="1">Cell membrane</location>
        <topology evidence="1">Single-pass type I membrane protein</topology>
    </subcellularLocation>
</comment>
<evidence type="ECO:0000256" key="4">
    <source>
        <dbReference type="ARBA" id="ARBA00022729"/>
    </source>
</evidence>
<dbReference type="GeneID" id="106603080"/>
<dbReference type="GO" id="GO:0006955">
    <property type="term" value="P:immune response"/>
    <property type="evidence" value="ECO:0007669"/>
    <property type="project" value="TreeGrafter"/>
</dbReference>
<name>A0A1S3RIN8_SALSA</name>
<dbReference type="GO" id="GO:0042130">
    <property type="term" value="P:negative regulation of T cell proliferation"/>
    <property type="evidence" value="ECO:0007669"/>
    <property type="project" value="TreeGrafter"/>
</dbReference>
<feature type="region of interest" description="Disordered" evidence="11">
    <location>
        <begin position="380"/>
        <end position="420"/>
    </location>
</feature>
<accession>A0A1S3RIN8</accession>
<gene>
    <name evidence="16" type="primary">LOC106603080</name>
</gene>
<evidence type="ECO:0000259" key="14">
    <source>
        <dbReference type="PROSITE" id="PS50835"/>
    </source>
</evidence>
<dbReference type="InterPro" id="IPR013162">
    <property type="entry name" value="CD80_C2-set"/>
</dbReference>
<dbReference type="Gene3D" id="2.60.40.10">
    <property type="entry name" value="Immunoglobulins"/>
    <property type="match status" value="3"/>
</dbReference>
<evidence type="ECO:0000256" key="1">
    <source>
        <dbReference type="ARBA" id="ARBA00004251"/>
    </source>
</evidence>
<feature type="domain" description="Ig-like" evidence="14">
    <location>
        <begin position="197"/>
        <end position="322"/>
    </location>
</feature>
<dbReference type="GO" id="GO:0007166">
    <property type="term" value="P:cell surface receptor signaling pathway"/>
    <property type="evidence" value="ECO:0007669"/>
    <property type="project" value="TreeGrafter"/>
</dbReference>
<dbReference type="AlphaFoldDB" id="A0A1S3RIN8"/>
<keyword evidence="7" id="KW-1015">Disulfide bond</keyword>
<evidence type="ECO:0000256" key="5">
    <source>
        <dbReference type="ARBA" id="ARBA00022989"/>
    </source>
</evidence>
<keyword evidence="3 12" id="KW-0812">Transmembrane</keyword>
<evidence type="ECO:0000256" key="6">
    <source>
        <dbReference type="ARBA" id="ARBA00023136"/>
    </source>
</evidence>
<dbReference type="RefSeq" id="XP_014051727.1">
    <property type="nucleotide sequence ID" value="XM_014196252.2"/>
</dbReference>
<feature type="chain" id="PRO_5010356783" description="Ig-like domain-containing protein" evidence="13">
    <location>
        <begin position="24"/>
        <end position="420"/>
    </location>
</feature>
<feature type="transmembrane region" description="Helical" evidence="12">
    <location>
        <begin position="352"/>
        <end position="372"/>
    </location>
</feature>
<evidence type="ECO:0000256" key="10">
    <source>
        <dbReference type="ARBA" id="ARBA00023319"/>
    </source>
</evidence>
<keyword evidence="15" id="KW-1185">Reference proteome</keyword>
<proteinExistence type="predicted"/>
<dbReference type="KEGG" id="sasa:106603080"/>
<dbReference type="InterPro" id="IPR013783">
    <property type="entry name" value="Ig-like_fold"/>
</dbReference>
<keyword evidence="4 13" id="KW-0732">Signal</keyword>
<dbReference type="Pfam" id="PF08205">
    <property type="entry name" value="C2-set_2"/>
    <property type="match status" value="1"/>
</dbReference>
<dbReference type="Proteomes" id="UP001652741">
    <property type="component" value="Chromosome ssa04"/>
</dbReference>
<dbReference type="GO" id="GO:0009897">
    <property type="term" value="C:external side of plasma membrane"/>
    <property type="evidence" value="ECO:0007669"/>
    <property type="project" value="TreeGrafter"/>
</dbReference>
<dbReference type="SUPFAM" id="SSF48726">
    <property type="entry name" value="Immunoglobulin"/>
    <property type="match status" value="3"/>
</dbReference>
<feature type="domain" description="Ig-like" evidence="14">
    <location>
        <begin position="30"/>
        <end position="125"/>
    </location>
</feature>
<keyword evidence="2" id="KW-1003">Cell membrane</keyword>
<keyword evidence="8" id="KW-0675">Receptor</keyword>
<reference evidence="16" key="1">
    <citation type="submission" date="2025-08" db="UniProtKB">
        <authorList>
            <consortium name="RefSeq"/>
        </authorList>
    </citation>
    <scope>IDENTIFICATION</scope>
</reference>
<dbReference type="InterPro" id="IPR036179">
    <property type="entry name" value="Ig-like_dom_sf"/>
</dbReference>
<dbReference type="GO" id="GO:0042102">
    <property type="term" value="P:positive regulation of T cell proliferation"/>
    <property type="evidence" value="ECO:0007669"/>
    <property type="project" value="TreeGrafter"/>
</dbReference>
<evidence type="ECO:0000256" key="13">
    <source>
        <dbReference type="SAM" id="SignalP"/>
    </source>
</evidence>
<evidence type="ECO:0000313" key="16">
    <source>
        <dbReference type="RefSeq" id="XP_014051727.1"/>
    </source>
</evidence>
<dbReference type="Pfam" id="PF07686">
    <property type="entry name" value="V-set"/>
    <property type="match status" value="2"/>
</dbReference>
<evidence type="ECO:0000256" key="8">
    <source>
        <dbReference type="ARBA" id="ARBA00023170"/>
    </source>
</evidence>
<evidence type="ECO:0000256" key="12">
    <source>
        <dbReference type="SAM" id="Phobius"/>
    </source>
</evidence>
<dbReference type="InterPro" id="IPR003599">
    <property type="entry name" value="Ig_sub"/>
</dbReference>
<evidence type="ECO:0000256" key="2">
    <source>
        <dbReference type="ARBA" id="ARBA00022475"/>
    </source>
</evidence>
<protein>
    <recommendedName>
        <fullName evidence="14">Ig-like domain-containing protein</fullName>
    </recommendedName>
</protein>
<keyword evidence="5 12" id="KW-1133">Transmembrane helix</keyword>
<evidence type="ECO:0000256" key="9">
    <source>
        <dbReference type="ARBA" id="ARBA00023180"/>
    </source>
</evidence>
<keyword evidence="10" id="KW-0393">Immunoglobulin domain</keyword>
<evidence type="ECO:0000256" key="3">
    <source>
        <dbReference type="ARBA" id="ARBA00022692"/>
    </source>
</evidence>
<dbReference type="InterPro" id="IPR051713">
    <property type="entry name" value="T-cell_Activation_Regulation"/>
</dbReference>
<evidence type="ECO:0000256" key="7">
    <source>
        <dbReference type="ARBA" id="ARBA00023157"/>
    </source>
</evidence>
<sequence length="420" mass="47379">MRMVKALAQAFLRLLWILTLAKCKIPDAHLTCLFSEDCVLPCSFQPGGNEIISWYRQEVLLLNHSHQGGDQSDQPPKDHRTRMYLLQDQLSRGNASLHLSQCGIKDRGRYRCQVNSTLGQQESFIIMKVEAPIKMVTMEISKNREIQCLSKDIFPAPRVQWSTLPPKANLRSTTHMAPNTEGLYSVQSKLRMFGNTPTYVCTVNSTYGSQSWKSSLQKGELTGEAGRELSIPCMAPQNFQNFFLTWTFAKTNDKSKVILSYVSQTRRTSNLWEGQVELEQDRVLMGDGSLLLHNPESQEHTGTYTCTFSGFQSRHMVQTQVAIRSTLRRSLTENMPNAEDQVGRTGESHSKMWVIAVVVAVVALVTTALLLYRKQRANQGKADRTTLEDTEMQPMETIKTSDDLPMDNCQLTAGHNNGHT</sequence>
<dbReference type="PROSITE" id="PS50835">
    <property type="entry name" value="IG_LIKE"/>
    <property type="match status" value="2"/>
</dbReference>
<evidence type="ECO:0000313" key="15">
    <source>
        <dbReference type="Proteomes" id="UP001652741"/>
    </source>
</evidence>